<dbReference type="InterPro" id="IPR018957">
    <property type="entry name" value="Znf_C3HC4_RING-type"/>
</dbReference>
<feature type="zinc finger region" description="C3H1-type" evidence="7">
    <location>
        <begin position="18"/>
        <end position="40"/>
    </location>
</feature>
<organism evidence="10 11">
    <name type="scientific">Henosepilachna vigintioctopunctata</name>
    <dbReference type="NCBI Taxonomy" id="420089"/>
    <lineage>
        <taxon>Eukaryota</taxon>
        <taxon>Metazoa</taxon>
        <taxon>Ecdysozoa</taxon>
        <taxon>Arthropoda</taxon>
        <taxon>Hexapoda</taxon>
        <taxon>Insecta</taxon>
        <taxon>Pterygota</taxon>
        <taxon>Neoptera</taxon>
        <taxon>Endopterygota</taxon>
        <taxon>Coleoptera</taxon>
        <taxon>Polyphaga</taxon>
        <taxon>Cucujiformia</taxon>
        <taxon>Coccinelloidea</taxon>
        <taxon>Coccinellidae</taxon>
        <taxon>Epilachninae</taxon>
        <taxon>Epilachnini</taxon>
        <taxon>Henosepilachna</taxon>
    </lineage>
</organism>
<dbReference type="InterPro" id="IPR013083">
    <property type="entry name" value="Znf_RING/FYVE/PHD"/>
</dbReference>
<evidence type="ECO:0000256" key="5">
    <source>
        <dbReference type="ARBA" id="ARBA00022771"/>
    </source>
</evidence>
<dbReference type="Gene3D" id="3.30.40.10">
    <property type="entry name" value="Zinc/RING finger domain, C3HC4 (zinc finger)"/>
    <property type="match status" value="1"/>
</dbReference>
<feature type="domain" description="RING-type" evidence="8">
    <location>
        <begin position="64"/>
        <end position="117"/>
    </location>
</feature>
<evidence type="ECO:0000256" key="4">
    <source>
        <dbReference type="ARBA" id="ARBA00022723"/>
    </source>
</evidence>
<dbReference type="EMBL" id="JARQZJ010000032">
    <property type="protein sequence ID" value="KAK9874543.1"/>
    <property type="molecule type" value="Genomic_DNA"/>
</dbReference>
<dbReference type="PROSITE" id="PS00518">
    <property type="entry name" value="ZF_RING_1"/>
    <property type="match status" value="1"/>
</dbReference>
<evidence type="ECO:0000256" key="1">
    <source>
        <dbReference type="ARBA" id="ARBA00000900"/>
    </source>
</evidence>
<keyword evidence="5 7" id="KW-0863">Zinc-finger</keyword>
<comment type="caution">
    <text evidence="10">The sequence shown here is derived from an EMBL/GenBank/DDBJ whole genome shotgun (WGS) entry which is preliminary data.</text>
</comment>
<evidence type="ECO:0000259" key="9">
    <source>
        <dbReference type="PROSITE" id="PS50103"/>
    </source>
</evidence>
<evidence type="ECO:0000313" key="10">
    <source>
        <dbReference type="EMBL" id="KAK9874543.1"/>
    </source>
</evidence>
<dbReference type="SUPFAM" id="SSF57850">
    <property type="entry name" value="RING/U-box"/>
    <property type="match status" value="1"/>
</dbReference>
<keyword evidence="6 7" id="KW-0862">Zinc</keyword>
<keyword evidence="3" id="KW-0808">Transferase</keyword>
<evidence type="ECO:0000313" key="11">
    <source>
        <dbReference type="Proteomes" id="UP001431783"/>
    </source>
</evidence>
<name>A0AAW1U0R9_9CUCU</name>
<dbReference type="PANTHER" id="PTHR11224:SF10">
    <property type="entry name" value="IP09428P-RELATED"/>
    <property type="match status" value="1"/>
</dbReference>
<comment type="catalytic activity">
    <reaction evidence="1">
        <text>S-ubiquitinyl-[E2 ubiquitin-conjugating enzyme]-L-cysteine + [acceptor protein]-L-lysine = [E2 ubiquitin-conjugating enzyme]-L-cysteine + N(6)-ubiquitinyl-[acceptor protein]-L-lysine.</text>
        <dbReference type="EC" id="2.3.2.27"/>
    </reaction>
</comment>
<feature type="zinc finger region" description="C3H1-type" evidence="7">
    <location>
        <begin position="145"/>
        <end position="174"/>
    </location>
</feature>
<dbReference type="PROSITE" id="PS50103">
    <property type="entry name" value="ZF_C3H1"/>
    <property type="match status" value="2"/>
</dbReference>
<dbReference type="EC" id="2.3.2.27" evidence="2"/>
<dbReference type="PROSITE" id="PS50089">
    <property type="entry name" value="ZF_RING_2"/>
    <property type="match status" value="1"/>
</dbReference>
<dbReference type="InterPro" id="IPR001841">
    <property type="entry name" value="Znf_RING"/>
</dbReference>
<keyword evidence="4 7" id="KW-0479">Metal-binding</keyword>
<dbReference type="Pfam" id="PF00097">
    <property type="entry name" value="zf-C3HC4"/>
    <property type="match status" value="1"/>
</dbReference>
<dbReference type="SMART" id="SM00356">
    <property type="entry name" value="ZnF_C3H1"/>
    <property type="match status" value="2"/>
</dbReference>
<evidence type="ECO:0000256" key="7">
    <source>
        <dbReference type="PROSITE-ProRule" id="PRU00723"/>
    </source>
</evidence>
<sequence length="240" mass="27903">MNPISLYQNKIKHKLNSKCIYFERGCCRFGNRCRYRHDMQKTNIWNPLRLSTKELIIRSRGKTCGICFEEVINKKNGTDKFGILPNCKHCFCFTCIKMWRSSIHFEHEVTKGCPECRISSNYVYKNSYWVDDDYKDEFISDRKKRLASIDCKYYRGGKGVCRLGSKCLFRHVPSPGASGAPSSIREEDESGSDSAIIRLMLFGHSLTDDDHLFDQDDWDSDSLGDDDDEMETFYILSEIL</sequence>
<dbReference type="InterPro" id="IPR000571">
    <property type="entry name" value="Znf_CCCH"/>
</dbReference>
<evidence type="ECO:0000256" key="6">
    <source>
        <dbReference type="ARBA" id="ARBA00022833"/>
    </source>
</evidence>
<dbReference type="PANTHER" id="PTHR11224">
    <property type="entry name" value="MAKORIN-RELATED"/>
    <property type="match status" value="1"/>
</dbReference>
<evidence type="ECO:0000256" key="3">
    <source>
        <dbReference type="ARBA" id="ARBA00022679"/>
    </source>
</evidence>
<dbReference type="GO" id="GO:0005634">
    <property type="term" value="C:nucleus"/>
    <property type="evidence" value="ECO:0007669"/>
    <property type="project" value="UniProtKB-ARBA"/>
</dbReference>
<dbReference type="GO" id="GO:0061630">
    <property type="term" value="F:ubiquitin protein ligase activity"/>
    <property type="evidence" value="ECO:0007669"/>
    <property type="project" value="UniProtKB-EC"/>
</dbReference>
<evidence type="ECO:0000259" key="8">
    <source>
        <dbReference type="PROSITE" id="PS50089"/>
    </source>
</evidence>
<feature type="domain" description="C3H1-type" evidence="9">
    <location>
        <begin position="18"/>
        <end position="40"/>
    </location>
</feature>
<feature type="domain" description="C3H1-type" evidence="9">
    <location>
        <begin position="145"/>
        <end position="174"/>
    </location>
</feature>
<evidence type="ECO:0000256" key="2">
    <source>
        <dbReference type="ARBA" id="ARBA00012483"/>
    </source>
</evidence>
<proteinExistence type="predicted"/>
<protein>
    <recommendedName>
        <fullName evidence="2">RING-type E3 ubiquitin transferase</fullName>
        <ecNumber evidence="2">2.3.2.27</ecNumber>
    </recommendedName>
</protein>
<dbReference type="SMART" id="SM00184">
    <property type="entry name" value="RING"/>
    <property type="match status" value="1"/>
</dbReference>
<dbReference type="InterPro" id="IPR045072">
    <property type="entry name" value="MKRN-like"/>
</dbReference>
<dbReference type="Proteomes" id="UP001431783">
    <property type="component" value="Unassembled WGS sequence"/>
</dbReference>
<keyword evidence="11" id="KW-1185">Reference proteome</keyword>
<dbReference type="InterPro" id="IPR017907">
    <property type="entry name" value="Znf_RING_CS"/>
</dbReference>
<reference evidence="10 11" key="1">
    <citation type="submission" date="2023-03" db="EMBL/GenBank/DDBJ databases">
        <title>Genome insight into feeding habits of ladybird beetles.</title>
        <authorList>
            <person name="Li H.-S."/>
            <person name="Huang Y.-H."/>
            <person name="Pang H."/>
        </authorList>
    </citation>
    <scope>NUCLEOTIDE SEQUENCE [LARGE SCALE GENOMIC DNA]</scope>
    <source>
        <strain evidence="10">SYSU_2023b</strain>
        <tissue evidence="10">Whole body</tissue>
    </source>
</reference>
<dbReference type="AlphaFoldDB" id="A0AAW1U0R9"/>
<dbReference type="GO" id="GO:0008270">
    <property type="term" value="F:zinc ion binding"/>
    <property type="evidence" value="ECO:0007669"/>
    <property type="project" value="UniProtKB-KW"/>
</dbReference>
<dbReference type="GO" id="GO:0000209">
    <property type="term" value="P:protein polyubiquitination"/>
    <property type="evidence" value="ECO:0007669"/>
    <property type="project" value="InterPro"/>
</dbReference>
<gene>
    <name evidence="10" type="ORF">WA026_005384</name>
</gene>
<accession>A0AAW1U0R9</accession>